<evidence type="ECO:0000313" key="1">
    <source>
        <dbReference type="EMBL" id="KAK9086498.1"/>
    </source>
</evidence>
<dbReference type="EMBL" id="JBBNAF010000013">
    <property type="protein sequence ID" value="KAK9086498.1"/>
    <property type="molecule type" value="Genomic_DNA"/>
</dbReference>
<sequence length="61" mass="6997">MKFYGHKCIGLGTCSLNKLFPLPIWWIKYAMPPSIWVGFSFSWETNLMLLIGDASISMLIE</sequence>
<reference evidence="1 2" key="1">
    <citation type="submission" date="2024-01" db="EMBL/GenBank/DDBJ databases">
        <title>Genome assemblies of Stephania.</title>
        <authorList>
            <person name="Yang L."/>
        </authorList>
    </citation>
    <scope>NUCLEOTIDE SEQUENCE [LARGE SCALE GENOMIC DNA]</scope>
    <source>
        <strain evidence="1">YNDBR</strain>
        <tissue evidence="1">Leaf</tissue>
    </source>
</reference>
<dbReference type="Proteomes" id="UP001420932">
    <property type="component" value="Unassembled WGS sequence"/>
</dbReference>
<keyword evidence="2" id="KW-1185">Reference proteome</keyword>
<dbReference type="AlphaFoldDB" id="A0AAP0ECA8"/>
<comment type="caution">
    <text evidence="1">The sequence shown here is derived from an EMBL/GenBank/DDBJ whole genome shotgun (WGS) entry which is preliminary data.</text>
</comment>
<evidence type="ECO:0000313" key="2">
    <source>
        <dbReference type="Proteomes" id="UP001420932"/>
    </source>
</evidence>
<gene>
    <name evidence="1" type="ORF">Syun_028892</name>
</gene>
<name>A0AAP0ECA8_9MAGN</name>
<accession>A0AAP0ECA8</accession>
<proteinExistence type="predicted"/>
<protein>
    <submittedName>
        <fullName evidence="1">Uncharacterized protein</fullName>
    </submittedName>
</protein>
<organism evidence="1 2">
    <name type="scientific">Stephania yunnanensis</name>
    <dbReference type="NCBI Taxonomy" id="152371"/>
    <lineage>
        <taxon>Eukaryota</taxon>
        <taxon>Viridiplantae</taxon>
        <taxon>Streptophyta</taxon>
        <taxon>Embryophyta</taxon>
        <taxon>Tracheophyta</taxon>
        <taxon>Spermatophyta</taxon>
        <taxon>Magnoliopsida</taxon>
        <taxon>Ranunculales</taxon>
        <taxon>Menispermaceae</taxon>
        <taxon>Menispermoideae</taxon>
        <taxon>Cissampelideae</taxon>
        <taxon>Stephania</taxon>
    </lineage>
</organism>